<evidence type="ECO:0000313" key="5">
    <source>
        <dbReference type="Proteomes" id="UP001210211"/>
    </source>
</evidence>
<dbReference type="GO" id="GO:0009414">
    <property type="term" value="P:response to water deprivation"/>
    <property type="evidence" value="ECO:0007669"/>
    <property type="project" value="TreeGrafter"/>
</dbReference>
<feature type="compositionally biased region" description="Basic and acidic residues" evidence="3">
    <location>
        <begin position="125"/>
        <end position="143"/>
    </location>
</feature>
<name>A0AAD5ZUU0_9POAL</name>
<proteinExistence type="inferred from homology"/>
<comment type="caution">
    <text evidence="4">The sequence shown here is derived from an EMBL/GenBank/DDBJ whole genome shotgun (WGS) entry which is preliminary data.</text>
</comment>
<evidence type="ECO:0000256" key="3">
    <source>
        <dbReference type="SAM" id="MobiDB-lite"/>
    </source>
</evidence>
<keyword evidence="5" id="KW-1185">Reference proteome</keyword>
<feature type="compositionally biased region" description="Low complexity" evidence="3">
    <location>
        <begin position="99"/>
        <end position="110"/>
    </location>
</feature>
<evidence type="ECO:0000313" key="4">
    <source>
        <dbReference type="EMBL" id="KAJ3704462.1"/>
    </source>
</evidence>
<organism evidence="4 5">
    <name type="scientific">Rhynchospora tenuis</name>
    <dbReference type="NCBI Taxonomy" id="198213"/>
    <lineage>
        <taxon>Eukaryota</taxon>
        <taxon>Viridiplantae</taxon>
        <taxon>Streptophyta</taxon>
        <taxon>Embryophyta</taxon>
        <taxon>Tracheophyta</taxon>
        <taxon>Spermatophyta</taxon>
        <taxon>Magnoliopsida</taxon>
        <taxon>Liliopsida</taxon>
        <taxon>Poales</taxon>
        <taxon>Cyperaceae</taxon>
        <taxon>Cyperoideae</taxon>
        <taxon>Rhynchosporeae</taxon>
        <taxon>Rhynchospora</taxon>
    </lineage>
</organism>
<sequence length="181" mass="18714">MEGRRVDEYGNPVLRVDEYGNPIHDQPSAYSTGGTGGYGHNTGGHGTGTGAGGYGTGTGAGGYGTGTGAGGYGTTQLHEGTGGQHQPMREKEGHGGGILHRSGSSSSSSSSEDDGMGGRRKKSIKEKIKEKLPGAHKTDEQHKTTTTVPSATMGTGAEHYGEEHEKKGIMEKIKEKLPGHH</sequence>
<dbReference type="PANTHER" id="PTHR33346:SF42">
    <property type="entry name" value="DEHYDRIN XERO 1"/>
    <property type="match status" value="1"/>
</dbReference>
<accession>A0AAD5ZUU0</accession>
<dbReference type="PROSITE" id="PS00315">
    <property type="entry name" value="DEHYDRIN_1"/>
    <property type="match status" value="1"/>
</dbReference>
<dbReference type="PROSITE" id="PS00823">
    <property type="entry name" value="DEHYDRIN_2"/>
    <property type="match status" value="1"/>
</dbReference>
<dbReference type="PANTHER" id="PTHR33346">
    <property type="entry name" value="DEHYDRIN XERO 2-RELATED"/>
    <property type="match status" value="1"/>
</dbReference>
<dbReference type="InterPro" id="IPR030513">
    <property type="entry name" value="Dehydrin_CS"/>
</dbReference>
<evidence type="ECO:0000256" key="2">
    <source>
        <dbReference type="RuleBase" id="RU003995"/>
    </source>
</evidence>
<dbReference type="Pfam" id="PF00257">
    <property type="entry name" value="Dehydrin"/>
    <property type="match status" value="1"/>
</dbReference>
<feature type="compositionally biased region" description="Gly residues" evidence="3">
    <location>
        <begin position="33"/>
        <end position="73"/>
    </location>
</feature>
<feature type="compositionally biased region" description="Polar residues" evidence="3">
    <location>
        <begin position="144"/>
        <end position="153"/>
    </location>
</feature>
<comment type="similarity">
    <text evidence="1 2">Belongs to the plant dehydrin family.</text>
</comment>
<feature type="region of interest" description="Disordered" evidence="3">
    <location>
        <begin position="1"/>
        <end position="181"/>
    </location>
</feature>
<reference evidence="4 5" key="1">
    <citation type="journal article" date="2022" name="Cell">
        <title>Repeat-based holocentromeres influence genome architecture and karyotype evolution.</title>
        <authorList>
            <person name="Hofstatter P.G."/>
            <person name="Thangavel G."/>
            <person name="Lux T."/>
            <person name="Neumann P."/>
            <person name="Vondrak T."/>
            <person name="Novak P."/>
            <person name="Zhang M."/>
            <person name="Costa L."/>
            <person name="Castellani M."/>
            <person name="Scott A."/>
            <person name="Toegelov H."/>
            <person name="Fuchs J."/>
            <person name="Mata-Sucre Y."/>
            <person name="Dias Y."/>
            <person name="Vanzela A.L.L."/>
            <person name="Huettel B."/>
            <person name="Almeida C.C.S."/>
            <person name="Simkova H."/>
            <person name="Souza G."/>
            <person name="Pedrosa-Harand A."/>
            <person name="Macas J."/>
            <person name="Mayer K.F.X."/>
            <person name="Houben A."/>
            <person name="Marques A."/>
        </authorList>
    </citation>
    <scope>NUCLEOTIDE SEQUENCE [LARGE SCALE GENOMIC DNA]</scope>
    <source>
        <strain evidence="4">RhyTen1mFocal</strain>
    </source>
</reference>
<dbReference type="InterPro" id="IPR000167">
    <property type="entry name" value="Dehydrin"/>
</dbReference>
<feature type="compositionally biased region" description="Basic and acidic residues" evidence="3">
    <location>
        <begin position="159"/>
        <end position="181"/>
    </location>
</feature>
<dbReference type="GO" id="GO:0009631">
    <property type="term" value="P:cold acclimation"/>
    <property type="evidence" value="ECO:0007669"/>
    <property type="project" value="TreeGrafter"/>
</dbReference>
<evidence type="ECO:0008006" key="6">
    <source>
        <dbReference type="Google" id="ProtNLM"/>
    </source>
</evidence>
<evidence type="ECO:0000256" key="1">
    <source>
        <dbReference type="ARBA" id="ARBA00008403"/>
    </source>
</evidence>
<dbReference type="GO" id="GO:0009737">
    <property type="term" value="P:response to abscisic acid"/>
    <property type="evidence" value="ECO:0007669"/>
    <property type="project" value="TreeGrafter"/>
</dbReference>
<dbReference type="AlphaFoldDB" id="A0AAD5ZUU0"/>
<gene>
    <name evidence="4" type="ORF">LUZ61_008167</name>
</gene>
<dbReference type="Proteomes" id="UP001210211">
    <property type="component" value="Unassembled WGS sequence"/>
</dbReference>
<dbReference type="GO" id="GO:0005829">
    <property type="term" value="C:cytosol"/>
    <property type="evidence" value="ECO:0007669"/>
    <property type="project" value="TreeGrafter"/>
</dbReference>
<dbReference type="EMBL" id="JAMRDG010000001">
    <property type="protein sequence ID" value="KAJ3704462.1"/>
    <property type="molecule type" value="Genomic_DNA"/>
</dbReference>
<protein>
    <recommendedName>
        <fullName evidence="6">Dehydrin</fullName>
    </recommendedName>
</protein>